<protein>
    <submittedName>
        <fullName evidence="1">Uncharacterized protein</fullName>
    </submittedName>
</protein>
<accession>A0A023B316</accession>
<organism evidence="1 2">
    <name type="scientific">Gregarina niphandrodes</name>
    <name type="common">Septate eugregarine</name>
    <dbReference type="NCBI Taxonomy" id="110365"/>
    <lineage>
        <taxon>Eukaryota</taxon>
        <taxon>Sar</taxon>
        <taxon>Alveolata</taxon>
        <taxon>Apicomplexa</taxon>
        <taxon>Conoidasida</taxon>
        <taxon>Gregarinasina</taxon>
        <taxon>Eugregarinorida</taxon>
        <taxon>Gregarinidae</taxon>
        <taxon>Gregarina</taxon>
    </lineage>
</organism>
<dbReference type="Proteomes" id="UP000019763">
    <property type="component" value="Unassembled WGS sequence"/>
</dbReference>
<sequence>MALVDSDSRGPLVVLGDSSGRVVLWRPGADTEEFVLDLLRPVPSLLIVGRSRLLVATGRKLLEFDLYTCVHQYLQNDRVPLVREMLKADIWNQPDTAAGNARMDGDAQASEGVHTSEGVQIGDIKTMLVNEGQTLLAGVVDQSLVVWDVLTRAVKYVNVNEQIYSVQFALNKPTLKNLCDDAMPARLPTSNPQLFVPPQLQTTACVTGMHRQHVFAEPEALTKLFDAYIESSLYVSRKRPLDLPRDQQFAVNAVIQLEMKSTQLSQDQAMKENKLQRLTTFFKALDRRPVCPPVDRHQPGTDTSHLLRLMYQSVNPLLPGPVKRPSKFKQTKTAYFVPPASWTKQ</sequence>
<comment type="caution">
    <text evidence="1">The sequence shown here is derived from an EMBL/GenBank/DDBJ whole genome shotgun (WGS) entry which is preliminary data.</text>
</comment>
<dbReference type="GeneID" id="22914067"/>
<gene>
    <name evidence="1" type="ORF">GNI_114780</name>
</gene>
<dbReference type="RefSeq" id="XP_011131646.1">
    <property type="nucleotide sequence ID" value="XM_011133344.1"/>
</dbReference>
<proteinExistence type="predicted"/>
<evidence type="ECO:0000313" key="1">
    <source>
        <dbReference type="EMBL" id="EZG55312.1"/>
    </source>
</evidence>
<name>A0A023B316_GRENI</name>
<dbReference type="EMBL" id="AFNH02000855">
    <property type="protein sequence ID" value="EZG55312.1"/>
    <property type="molecule type" value="Genomic_DNA"/>
</dbReference>
<keyword evidence="2" id="KW-1185">Reference proteome</keyword>
<dbReference type="AlphaFoldDB" id="A0A023B316"/>
<reference evidence="1" key="1">
    <citation type="submission" date="2013-12" db="EMBL/GenBank/DDBJ databases">
        <authorList>
            <person name="Omoto C.K."/>
            <person name="Sibley D."/>
            <person name="Venepally P."/>
            <person name="Hadjithomas M."/>
            <person name="Karamycheva S."/>
            <person name="Brunk B."/>
            <person name="Roos D."/>
            <person name="Caler E."/>
            <person name="Lorenzi H."/>
        </authorList>
    </citation>
    <scope>NUCLEOTIDE SEQUENCE</scope>
</reference>
<dbReference type="VEuPathDB" id="CryptoDB:GNI_114780"/>
<evidence type="ECO:0000313" key="2">
    <source>
        <dbReference type="Proteomes" id="UP000019763"/>
    </source>
</evidence>